<dbReference type="InterPro" id="IPR004860">
    <property type="entry name" value="LAGLIDADG_dom"/>
</dbReference>
<dbReference type="PANTHER" id="PTHR36181:SF2">
    <property type="entry name" value="INTRON-ENCODED ENDONUCLEASE AI3-RELATED"/>
    <property type="match status" value="1"/>
</dbReference>
<reference evidence="2" key="1">
    <citation type="journal article" date="2020" name="Front. Microbiol.">
        <title>Detecting Introgression Between Members of the Fusarium fujikuroi and F. oxysporum Species Complexes by Comparative Mitogenomics.</title>
        <authorList>
            <person name="Brankovics B."/>
            <person name="van Diepeningen A.D."/>
            <person name="de Hoog G.S."/>
            <person name="van der Lee T.A.J."/>
            <person name="Waalwijk C."/>
        </authorList>
    </citation>
    <scope>NUCLEOTIDE SEQUENCE</scope>
    <source>
        <strain evidence="2">CBS 418.97</strain>
    </source>
</reference>
<dbReference type="InterPro" id="IPR051289">
    <property type="entry name" value="LAGLIDADG_Endonuclease"/>
</dbReference>
<dbReference type="Gene3D" id="3.10.28.10">
    <property type="entry name" value="Homing endonucleases"/>
    <property type="match status" value="2"/>
</dbReference>
<gene>
    <name evidence="2" type="primary">orf542</name>
</gene>
<feature type="domain" description="Homing endonuclease LAGLIDADG" evidence="1">
    <location>
        <begin position="261"/>
        <end position="303"/>
    </location>
</feature>
<proteinExistence type="predicted"/>
<protein>
    <submittedName>
        <fullName evidence="2">LAGLIDADG endonuclease</fullName>
    </submittedName>
</protein>
<keyword evidence="2" id="KW-0255">Endonuclease</keyword>
<feature type="domain" description="Homing endonuclease LAGLIDADG" evidence="1">
    <location>
        <begin position="118"/>
        <end position="207"/>
    </location>
</feature>
<name>A0A6M4AZ11_9HYPO</name>
<sequence length="542" mass="61573">MKFIVVQVHDFLMKRWLLAKKGMISLSTLGTKGANCLSQNWNIFNLDIRTPTNLLIKGRREDINSRCYLSSVASLRPASEISTLHYKNPSSLTLRKLSLSAAQAKARYEYNFIEWFRGFTDAEGCFLIVKQGKSFAFRFIIKIHKDDIDLLYFIKNSLGGIGNVGTEENLAHFKVTSISEIKTIIEIFTTHPLNSSKHLDFLGFSAAYRLYTTNQENRDEVLQEISSIKESMNSKRTDYKEPLAHILDGNQHKIHITDNWLVGFIEGDGSFSITKKDFILTFSISQKGNLELMKAIQSYLLNIAEAAQAKARSCLGASSSNTLAEEYTSLASSKYGTQTRSVIYITKSKNKYTNLSDATKYNYVLIVKSKEFVNNVLIPYLNSLTFHSKKELDYSDWKSIGQLKNLGLHYLPEGKKLIELILSQMNNNRLSNSGNKIIDRNYIASEVNRLLNGPSNYEIIKGRIFIKSLNKFYTGRLKIQVELHDQEGSVFKTFDSMNKCADFLGISTHTVSKRMKTSLPVILNNKEYNVVKSFNSDLVRSV</sequence>
<dbReference type="Pfam" id="PF00961">
    <property type="entry name" value="LAGLIDADG_1"/>
    <property type="match status" value="2"/>
</dbReference>
<evidence type="ECO:0000259" key="1">
    <source>
        <dbReference type="Pfam" id="PF00961"/>
    </source>
</evidence>
<organism evidence="2">
    <name type="scientific">Fusarium ramigenum</name>
    <dbReference type="NCBI Taxonomy" id="48496"/>
    <lineage>
        <taxon>Eukaryota</taxon>
        <taxon>Fungi</taxon>
        <taxon>Dikarya</taxon>
        <taxon>Ascomycota</taxon>
        <taxon>Pezizomycotina</taxon>
        <taxon>Sordariomycetes</taxon>
        <taxon>Hypocreomycetidae</taxon>
        <taxon>Hypocreales</taxon>
        <taxon>Nectriaceae</taxon>
        <taxon>Fusarium</taxon>
        <taxon>Fusarium fujikuroi species complex</taxon>
    </lineage>
</organism>
<dbReference type="GO" id="GO:0004519">
    <property type="term" value="F:endonuclease activity"/>
    <property type="evidence" value="ECO:0007669"/>
    <property type="project" value="UniProtKB-KW"/>
</dbReference>
<keyword evidence="2" id="KW-0540">Nuclease</keyword>
<dbReference type="AlphaFoldDB" id="A0A6M4AZ11"/>
<keyword evidence="2" id="KW-0496">Mitochondrion</keyword>
<dbReference type="PANTHER" id="PTHR36181">
    <property type="entry name" value="INTRON-ENCODED ENDONUCLEASE AI3-RELATED"/>
    <property type="match status" value="1"/>
</dbReference>
<accession>A0A6M4AZ11</accession>
<dbReference type="GO" id="GO:0005739">
    <property type="term" value="C:mitochondrion"/>
    <property type="evidence" value="ECO:0007669"/>
    <property type="project" value="UniProtKB-ARBA"/>
</dbReference>
<geneLocation type="mitochondrion" evidence="2"/>
<dbReference type="EMBL" id="MT010919">
    <property type="protein sequence ID" value="QJQ35209.1"/>
    <property type="molecule type" value="Genomic_DNA"/>
</dbReference>
<dbReference type="SUPFAM" id="SSF55608">
    <property type="entry name" value="Homing endonucleases"/>
    <property type="match status" value="2"/>
</dbReference>
<reference evidence="2" key="2">
    <citation type="submission" date="2020-01" db="EMBL/GenBank/DDBJ databases">
        <authorList>
            <person name="Brankovics B."/>
            <person name="Van Diepeningen A.D."/>
            <person name="De Hoog G.S."/>
            <person name="Van Der Lee T.A.J."/>
            <person name="Waalwijk C."/>
        </authorList>
    </citation>
    <scope>NUCLEOTIDE SEQUENCE</scope>
    <source>
        <strain evidence="2">CBS 418.97</strain>
    </source>
</reference>
<dbReference type="InterPro" id="IPR027434">
    <property type="entry name" value="Homing_endonucl"/>
</dbReference>
<keyword evidence="2" id="KW-0378">Hydrolase</keyword>
<evidence type="ECO:0000313" key="2">
    <source>
        <dbReference type="EMBL" id="QJQ35209.1"/>
    </source>
</evidence>